<dbReference type="InterPro" id="IPR009057">
    <property type="entry name" value="Homeodomain-like_sf"/>
</dbReference>
<dbReference type="Gene3D" id="1.10.10.60">
    <property type="entry name" value="Homeodomain-like"/>
    <property type="match status" value="1"/>
</dbReference>
<dbReference type="Gramene" id="OB05G25970.1">
    <property type="protein sequence ID" value="OB05G25970.1"/>
    <property type="gene ID" value="OB05G25970"/>
</dbReference>
<dbReference type="STRING" id="4533.J3M7M3"/>
<dbReference type="SMART" id="SM00717">
    <property type="entry name" value="SANT"/>
    <property type="match status" value="1"/>
</dbReference>
<dbReference type="EnsemblPlants" id="OB05G25970.1">
    <property type="protein sequence ID" value="OB05G25970.1"/>
    <property type="gene ID" value="OB05G25970"/>
</dbReference>
<evidence type="ECO:0000313" key="2">
    <source>
        <dbReference type="EnsemblPlants" id="OB05G25970.1"/>
    </source>
</evidence>
<reference evidence="2" key="1">
    <citation type="journal article" date="2013" name="Nat. Commun.">
        <title>Whole-genome sequencing of Oryza brachyantha reveals mechanisms underlying Oryza genome evolution.</title>
        <authorList>
            <person name="Chen J."/>
            <person name="Huang Q."/>
            <person name="Gao D."/>
            <person name="Wang J."/>
            <person name="Lang Y."/>
            <person name="Liu T."/>
            <person name="Li B."/>
            <person name="Bai Z."/>
            <person name="Luis Goicoechea J."/>
            <person name="Liang C."/>
            <person name="Chen C."/>
            <person name="Zhang W."/>
            <person name="Sun S."/>
            <person name="Liao Y."/>
            <person name="Zhang X."/>
            <person name="Yang L."/>
            <person name="Song C."/>
            <person name="Wang M."/>
            <person name="Shi J."/>
            <person name="Liu G."/>
            <person name="Liu J."/>
            <person name="Zhou H."/>
            <person name="Zhou W."/>
            <person name="Yu Q."/>
            <person name="An N."/>
            <person name="Chen Y."/>
            <person name="Cai Q."/>
            <person name="Wang B."/>
            <person name="Liu B."/>
            <person name="Min J."/>
            <person name="Huang Y."/>
            <person name="Wu H."/>
            <person name="Li Z."/>
            <person name="Zhang Y."/>
            <person name="Yin Y."/>
            <person name="Song W."/>
            <person name="Jiang J."/>
            <person name="Jackson S.A."/>
            <person name="Wing R.A."/>
            <person name="Wang J."/>
            <person name="Chen M."/>
        </authorList>
    </citation>
    <scope>NUCLEOTIDE SEQUENCE [LARGE SCALE GENOMIC DNA]</scope>
    <source>
        <strain evidence="2">cv. IRGC 101232</strain>
    </source>
</reference>
<evidence type="ECO:0000313" key="3">
    <source>
        <dbReference type="Proteomes" id="UP000006038"/>
    </source>
</evidence>
<sequence length="240" mass="26858">MAFDRGGGMGASSSRPWSKVEDKVFECALVAFPEHTPNRWVLVSSRLPERSVHDVWEHYQALLTDVDLIERGMVESPGCWDDGDGDSPSRIRAQGEGCGRGSGAGDEPRRGVPWIEEEHRFRMRRHVFLRILNVVEEHDNYFVQKRNAADTLGLSCVQKVVAAFWMLAYGGATDALDEYIRIGESTALEALRKFVVADIEVFGPEYMGLPNEQDTARLLAIRASRGFPGMLGSIDCMHWS</sequence>
<proteinExistence type="predicted"/>
<dbReference type="Pfam" id="PF04827">
    <property type="entry name" value="Plant_tran"/>
    <property type="match status" value="1"/>
</dbReference>
<dbReference type="CDD" id="cd00167">
    <property type="entry name" value="SANT"/>
    <property type="match status" value="1"/>
</dbReference>
<dbReference type="HOGENOM" id="CLU_1157942_0_0_1"/>
<dbReference type="PANTHER" id="PTHR47150:SF5">
    <property type="entry name" value="OS07G0546750 PROTEIN"/>
    <property type="match status" value="1"/>
</dbReference>
<accession>J3M7M3</accession>
<dbReference type="eggNOG" id="KOG0724">
    <property type="taxonomic scope" value="Eukaryota"/>
</dbReference>
<dbReference type="SUPFAM" id="SSF46689">
    <property type="entry name" value="Homeodomain-like"/>
    <property type="match status" value="1"/>
</dbReference>
<dbReference type="InterPro" id="IPR006912">
    <property type="entry name" value="Harbinger_derived_prot"/>
</dbReference>
<reference evidence="2" key="2">
    <citation type="submission" date="2013-04" db="UniProtKB">
        <authorList>
            <consortium name="EnsemblPlants"/>
        </authorList>
    </citation>
    <scope>IDENTIFICATION</scope>
</reference>
<dbReference type="PANTHER" id="PTHR47150">
    <property type="entry name" value="OS12G0169200 PROTEIN"/>
    <property type="match status" value="1"/>
</dbReference>
<dbReference type="Proteomes" id="UP000006038">
    <property type="component" value="Chromosome 5"/>
</dbReference>
<evidence type="ECO:0000259" key="1">
    <source>
        <dbReference type="SMART" id="SM00717"/>
    </source>
</evidence>
<keyword evidence="3" id="KW-1185">Reference proteome</keyword>
<organism evidence="2">
    <name type="scientific">Oryza brachyantha</name>
    <name type="common">malo sina</name>
    <dbReference type="NCBI Taxonomy" id="4533"/>
    <lineage>
        <taxon>Eukaryota</taxon>
        <taxon>Viridiplantae</taxon>
        <taxon>Streptophyta</taxon>
        <taxon>Embryophyta</taxon>
        <taxon>Tracheophyta</taxon>
        <taxon>Spermatophyta</taxon>
        <taxon>Magnoliopsida</taxon>
        <taxon>Liliopsida</taxon>
        <taxon>Poales</taxon>
        <taxon>Poaceae</taxon>
        <taxon>BOP clade</taxon>
        <taxon>Oryzoideae</taxon>
        <taxon>Oryzeae</taxon>
        <taxon>Oryzinae</taxon>
        <taxon>Oryza</taxon>
    </lineage>
</organism>
<name>J3M7M3_ORYBR</name>
<protein>
    <recommendedName>
        <fullName evidence="1">Myb-like domain-containing protein</fullName>
    </recommendedName>
</protein>
<feature type="domain" description="Myb-like" evidence="1">
    <location>
        <begin position="13"/>
        <end position="65"/>
    </location>
</feature>
<dbReference type="AlphaFoldDB" id="J3M7M3"/>
<dbReference type="InterPro" id="IPR001005">
    <property type="entry name" value="SANT/Myb"/>
</dbReference>